<dbReference type="STRING" id="55209.HA50_02100"/>
<feature type="transmembrane region" description="Helical" evidence="5">
    <location>
        <begin position="150"/>
        <end position="167"/>
    </location>
</feature>
<comment type="caution">
    <text evidence="6">The sequence shown here is derived from an EMBL/GenBank/DDBJ whole genome shotgun (WGS) entry which is preliminary data.</text>
</comment>
<dbReference type="InterPro" id="IPR002797">
    <property type="entry name" value="Polysacc_synth"/>
</dbReference>
<feature type="transmembrane region" description="Helical" evidence="5">
    <location>
        <begin position="365"/>
        <end position="383"/>
    </location>
</feature>
<dbReference type="PANTHER" id="PTHR43424:SF1">
    <property type="entry name" value="LOCUS PUTATIVE PROTEIN 1-RELATED"/>
    <property type="match status" value="1"/>
</dbReference>
<feature type="transmembrane region" description="Helical" evidence="5">
    <location>
        <begin position="296"/>
        <end position="317"/>
    </location>
</feature>
<evidence type="ECO:0000256" key="4">
    <source>
        <dbReference type="ARBA" id="ARBA00023136"/>
    </source>
</evidence>
<feature type="transmembrane region" description="Helical" evidence="5">
    <location>
        <begin position="215"/>
        <end position="233"/>
    </location>
</feature>
<evidence type="ECO:0000313" key="7">
    <source>
        <dbReference type="Proteomes" id="UP000193749"/>
    </source>
</evidence>
<evidence type="ECO:0000256" key="5">
    <source>
        <dbReference type="SAM" id="Phobius"/>
    </source>
</evidence>
<accession>A0A1X1EQC5</accession>
<feature type="transmembrane region" description="Helical" evidence="5">
    <location>
        <begin position="116"/>
        <end position="138"/>
    </location>
</feature>
<feature type="transmembrane region" description="Helical" evidence="5">
    <location>
        <begin position="12"/>
        <end position="37"/>
    </location>
</feature>
<dbReference type="PANTHER" id="PTHR43424">
    <property type="entry name" value="LOCUS PUTATIVE PROTEIN 1-RELATED"/>
    <property type="match status" value="1"/>
</dbReference>
<keyword evidence="7" id="KW-1185">Reference proteome</keyword>
<protein>
    <recommendedName>
        <fullName evidence="8">Polysaccharide biosynthesis protein</fullName>
    </recommendedName>
</protein>
<feature type="transmembrane region" description="Helical" evidence="5">
    <location>
        <begin position="329"/>
        <end position="353"/>
    </location>
</feature>
<feature type="transmembrane region" description="Helical" evidence="5">
    <location>
        <begin position="253"/>
        <end position="275"/>
    </location>
</feature>
<keyword evidence="4 5" id="KW-0472">Membrane</keyword>
<keyword evidence="3 5" id="KW-1133">Transmembrane helix</keyword>
<dbReference type="CDD" id="cd13128">
    <property type="entry name" value="MATE_Wzx_like"/>
    <property type="match status" value="1"/>
</dbReference>
<evidence type="ECO:0000256" key="2">
    <source>
        <dbReference type="ARBA" id="ARBA00022692"/>
    </source>
</evidence>
<feature type="transmembrane region" description="Helical" evidence="5">
    <location>
        <begin position="173"/>
        <end position="194"/>
    </location>
</feature>
<name>A0A1X1EQC5_PANCY</name>
<feature type="transmembrane region" description="Helical" evidence="5">
    <location>
        <begin position="389"/>
        <end position="407"/>
    </location>
</feature>
<evidence type="ECO:0000256" key="1">
    <source>
        <dbReference type="ARBA" id="ARBA00004141"/>
    </source>
</evidence>
<dbReference type="InterPro" id="IPR052556">
    <property type="entry name" value="PolySynth_Transporter"/>
</dbReference>
<feature type="transmembrane region" description="Helical" evidence="5">
    <location>
        <begin position="49"/>
        <end position="71"/>
    </location>
</feature>
<dbReference type="EMBL" id="MLJI01000001">
    <property type="protein sequence ID" value="ORM92208.1"/>
    <property type="molecule type" value="Genomic_DNA"/>
</dbReference>
<proteinExistence type="predicted"/>
<dbReference type="Proteomes" id="UP000193749">
    <property type="component" value="Unassembled WGS sequence"/>
</dbReference>
<evidence type="ECO:0000256" key="3">
    <source>
        <dbReference type="ARBA" id="ARBA00022989"/>
    </source>
</evidence>
<organism evidence="6 7">
    <name type="scientific">Pantoea cypripedii</name>
    <name type="common">Pectobacterium cypripedii</name>
    <name type="synonym">Erwinia cypripedii</name>
    <dbReference type="NCBI Taxonomy" id="55209"/>
    <lineage>
        <taxon>Bacteria</taxon>
        <taxon>Pseudomonadati</taxon>
        <taxon>Pseudomonadota</taxon>
        <taxon>Gammaproteobacteria</taxon>
        <taxon>Enterobacterales</taxon>
        <taxon>Erwiniaceae</taxon>
        <taxon>Pantoea</taxon>
    </lineage>
</organism>
<feature type="transmembrane region" description="Helical" evidence="5">
    <location>
        <begin position="91"/>
        <end position="110"/>
    </location>
</feature>
<dbReference type="Pfam" id="PF01943">
    <property type="entry name" value="Polysacc_synt"/>
    <property type="match status" value="1"/>
</dbReference>
<dbReference type="GO" id="GO:0016020">
    <property type="term" value="C:membrane"/>
    <property type="evidence" value="ECO:0007669"/>
    <property type="project" value="UniProtKB-SubCell"/>
</dbReference>
<evidence type="ECO:0000313" key="6">
    <source>
        <dbReference type="EMBL" id="ORM92208.1"/>
    </source>
</evidence>
<keyword evidence="2 5" id="KW-0812">Transmembrane</keyword>
<evidence type="ECO:0008006" key="8">
    <source>
        <dbReference type="Google" id="ProtNLM"/>
    </source>
</evidence>
<dbReference type="AlphaFoldDB" id="A0A1X1EQC5"/>
<sequence length="443" mass="50229">MLLQEIAVNRRVVTNAFWIISEKLIAVFGLIFVTSFVAKYVGPEIFGEIAFATSIFQITQIVAQMGSDVIIYKRMSRNQQSGIKITLTTTWFRLLIFAVLCIPFIAFTWWRLGEEGIYFVFACCLACLFTTLDVYNLFFDAKLESKKNTLINVIGLVVSLLCRWGIAWLEMDPVWLCVPIILTGLIPFVLRRFLFHLEIDRPTVVWRNQMRYAKYLFYSGMAFVISSISVALYTRLSMMGLEFMEGHGTVGVFSVAATLAGAWSFVFNAFTTSAFPAIFSENDEEEALNKTAKLNITVIAISLPVFIVSFFFGRYFIDYFYGEKYEAAYIPLLIIFGSTMLSALGTVSGRFIAKYSGYAFLSKKTLLVLLTSIVLNFPLIWFYGICGAAIATLLTELISLTVFNYFFRSGIVFRLHVRTFQINCLGFLNNKQVRINYNPGSGE</sequence>
<comment type="subcellular location">
    <subcellularLocation>
        <location evidence="1">Membrane</location>
        <topology evidence="1">Multi-pass membrane protein</topology>
    </subcellularLocation>
</comment>
<gene>
    <name evidence="6" type="ORF">HA50_02100</name>
</gene>
<reference evidence="6 7" key="1">
    <citation type="journal article" date="2017" name="Antonie Van Leeuwenhoek">
        <title>Phylogenomic resolution of the bacterial genus Pantoea and its relationship with Erwinia and Tatumella.</title>
        <authorList>
            <person name="Palmer M."/>
            <person name="Steenkamp E.T."/>
            <person name="Coetzee M.P."/>
            <person name="Chan W.Y."/>
            <person name="van Zyl E."/>
            <person name="De Maayer P."/>
            <person name="Coutinho T.A."/>
            <person name="Blom J."/>
            <person name="Smits T.H."/>
            <person name="Duffy B."/>
            <person name="Venter S.N."/>
        </authorList>
    </citation>
    <scope>NUCLEOTIDE SEQUENCE [LARGE SCALE GENOMIC DNA]</scope>
    <source>
        <strain evidence="6 7">LMG 2657</strain>
    </source>
</reference>